<evidence type="ECO:0000256" key="1">
    <source>
        <dbReference type="ARBA" id="ARBA00004651"/>
    </source>
</evidence>
<proteinExistence type="inferred from homology"/>
<dbReference type="SFLD" id="SFLDS00003">
    <property type="entry name" value="Haloacid_Dehalogenase"/>
    <property type="match status" value="1"/>
</dbReference>
<dbReference type="InterPro" id="IPR059000">
    <property type="entry name" value="ATPase_P-type_domA"/>
</dbReference>
<dbReference type="Pfam" id="PF00403">
    <property type="entry name" value="HMA"/>
    <property type="match status" value="1"/>
</dbReference>
<dbReference type="NCBIfam" id="TIGR01494">
    <property type="entry name" value="ATPase_P-type"/>
    <property type="match status" value="1"/>
</dbReference>
<evidence type="ECO:0000256" key="7">
    <source>
        <dbReference type="ARBA" id="ARBA00022723"/>
    </source>
</evidence>
<dbReference type="InterPro" id="IPR001757">
    <property type="entry name" value="P_typ_ATPase"/>
</dbReference>
<evidence type="ECO:0000256" key="3">
    <source>
        <dbReference type="ARBA" id="ARBA00022448"/>
    </source>
</evidence>
<dbReference type="Pfam" id="PF00702">
    <property type="entry name" value="Hydrolase"/>
    <property type="match status" value="1"/>
</dbReference>
<comment type="similarity">
    <text evidence="2 15">Belongs to the cation transport ATPase (P-type) (TC 3.A.3) family. Type IB subfamily.</text>
</comment>
<evidence type="ECO:0000256" key="9">
    <source>
        <dbReference type="ARBA" id="ARBA00022840"/>
    </source>
</evidence>
<dbReference type="InterPro" id="IPR036412">
    <property type="entry name" value="HAD-like_sf"/>
</dbReference>
<evidence type="ECO:0000256" key="11">
    <source>
        <dbReference type="ARBA" id="ARBA00022967"/>
    </source>
</evidence>
<accession>A0ABP9W144</accession>
<keyword evidence="3" id="KW-0813">Transport</keyword>
<dbReference type="SFLD" id="SFLDG00002">
    <property type="entry name" value="C1.7:_P-type_atpase_like"/>
    <property type="match status" value="1"/>
</dbReference>
<organism evidence="18 19">
    <name type="scientific">Novipirellula caenicola</name>
    <dbReference type="NCBI Taxonomy" id="1536901"/>
    <lineage>
        <taxon>Bacteria</taxon>
        <taxon>Pseudomonadati</taxon>
        <taxon>Planctomycetota</taxon>
        <taxon>Planctomycetia</taxon>
        <taxon>Pirellulales</taxon>
        <taxon>Pirellulaceae</taxon>
        <taxon>Novipirellula</taxon>
    </lineage>
</organism>
<dbReference type="PROSITE" id="PS00154">
    <property type="entry name" value="ATPASE_E1_E2"/>
    <property type="match status" value="1"/>
</dbReference>
<keyword evidence="11" id="KW-1278">Translocase</keyword>
<dbReference type="InterPro" id="IPR023298">
    <property type="entry name" value="ATPase_P-typ_TM_dom_sf"/>
</dbReference>
<keyword evidence="14 15" id="KW-0472">Membrane</keyword>
<dbReference type="Pfam" id="PF12156">
    <property type="entry name" value="ATPase-cat_bd"/>
    <property type="match status" value="1"/>
</dbReference>
<dbReference type="Gene3D" id="3.30.70.100">
    <property type="match status" value="1"/>
</dbReference>
<feature type="compositionally biased region" description="Pro residues" evidence="16">
    <location>
        <begin position="833"/>
        <end position="843"/>
    </location>
</feature>
<evidence type="ECO:0000256" key="5">
    <source>
        <dbReference type="ARBA" id="ARBA00022553"/>
    </source>
</evidence>
<feature type="region of interest" description="Disordered" evidence="16">
    <location>
        <begin position="823"/>
        <end position="843"/>
    </location>
</feature>
<keyword evidence="19" id="KW-1185">Reference proteome</keyword>
<keyword evidence="12 15" id="KW-1133">Transmembrane helix</keyword>
<dbReference type="InterPro" id="IPR021993">
    <property type="entry name" value="ATPase-cat-bd"/>
</dbReference>
<dbReference type="SUPFAM" id="SSF56784">
    <property type="entry name" value="HAD-like"/>
    <property type="match status" value="1"/>
</dbReference>
<evidence type="ECO:0000256" key="14">
    <source>
        <dbReference type="ARBA" id="ARBA00023136"/>
    </source>
</evidence>
<dbReference type="EMBL" id="BAABRO010000024">
    <property type="protein sequence ID" value="GAA5510520.1"/>
    <property type="molecule type" value="Genomic_DNA"/>
</dbReference>
<evidence type="ECO:0000256" key="16">
    <source>
        <dbReference type="SAM" id="MobiDB-lite"/>
    </source>
</evidence>
<evidence type="ECO:0000256" key="13">
    <source>
        <dbReference type="ARBA" id="ARBA00023065"/>
    </source>
</evidence>
<dbReference type="SUPFAM" id="SSF81665">
    <property type="entry name" value="Calcium ATPase, transmembrane domain M"/>
    <property type="match status" value="1"/>
</dbReference>
<feature type="domain" description="HMA" evidence="17">
    <location>
        <begin position="100"/>
        <end position="166"/>
    </location>
</feature>
<feature type="transmembrane region" description="Helical" evidence="15">
    <location>
        <begin position="184"/>
        <end position="208"/>
    </location>
</feature>
<keyword evidence="6 15" id="KW-0812">Transmembrane</keyword>
<evidence type="ECO:0000256" key="6">
    <source>
        <dbReference type="ARBA" id="ARBA00022692"/>
    </source>
</evidence>
<dbReference type="InterPro" id="IPR008250">
    <property type="entry name" value="ATPase_P-typ_transduc_dom_A_sf"/>
</dbReference>
<keyword evidence="10" id="KW-0460">Magnesium</keyword>
<dbReference type="NCBIfam" id="TIGR01525">
    <property type="entry name" value="ATPase-IB_hvy"/>
    <property type="match status" value="1"/>
</dbReference>
<dbReference type="SUPFAM" id="SSF55008">
    <property type="entry name" value="HMA, heavy metal-associated domain"/>
    <property type="match status" value="1"/>
</dbReference>
<feature type="compositionally biased region" description="Low complexity" evidence="16">
    <location>
        <begin position="823"/>
        <end position="832"/>
    </location>
</feature>
<evidence type="ECO:0000256" key="10">
    <source>
        <dbReference type="ARBA" id="ARBA00022842"/>
    </source>
</evidence>
<keyword evidence="8 15" id="KW-0547">Nucleotide-binding</keyword>
<name>A0ABP9W144_9BACT</name>
<dbReference type="Gene3D" id="2.70.150.10">
    <property type="entry name" value="Calcium-transporting ATPase, cytoplasmic transduction domain A"/>
    <property type="match status" value="1"/>
</dbReference>
<keyword evidence="7 15" id="KW-0479">Metal-binding</keyword>
<dbReference type="InterPro" id="IPR023214">
    <property type="entry name" value="HAD_sf"/>
</dbReference>
<dbReference type="InterPro" id="IPR023299">
    <property type="entry name" value="ATPase_P-typ_cyto_dom_N"/>
</dbReference>
<evidence type="ECO:0000256" key="15">
    <source>
        <dbReference type="RuleBase" id="RU362081"/>
    </source>
</evidence>
<dbReference type="PANTHER" id="PTHR43520">
    <property type="entry name" value="ATP7, ISOFORM B"/>
    <property type="match status" value="1"/>
</dbReference>
<feature type="transmembrane region" description="Helical" evidence="15">
    <location>
        <begin position="776"/>
        <end position="802"/>
    </location>
</feature>
<keyword evidence="13" id="KW-0406">Ion transport</keyword>
<keyword evidence="5" id="KW-0597">Phosphoprotein</keyword>
<evidence type="ECO:0000313" key="19">
    <source>
        <dbReference type="Proteomes" id="UP001416858"/>
    </source>
</evidence>
<feature type="transmembrane region" description="Helical" evidence="15">
    <location>
        <begin position="466"/>
        <end position="490"/>
    </location>
</feature>
<reference evidence="18 19" key="1">
    <citation type="submission" date="2024-02" db="EMBL/GenBank/DDBJ databases">
        <title>Rhodopirellula caenicola NBRC 110016.</title>
        <authorList>
            <person name="Ichikawa N."/>
            <person name="Katano-Makiyama Y."/>
            <person name="Hidaka K."/>
        </authorList>
    </citation>
    <scope>NUCLEOTIDE SEQUENCE [LARGE SCALE GENOMIC DNA]</scope>
    <source>
        <strain evidence="18 19">NBRC 110016</strain>
    </source>
</reference>
<dbReference type="CDD" id="cd00371">
    <property type="entry name" value="HMA"/>
    <property type="match status" value="1"/>
</dbReference>
<evidence type="ECO:0000313" key="18">
    <source>
        <dbReference type="EMBL" id="GAA5510520.1"/>
    </source>
</evidence>
<protein>
    <submittedName>
        <fullName evidence="18">Copper-importing P-type ATPase A</fullName>
    </submittedName>
</protein>
<feature type="transmembrane region" description="Helical" evidence="15">
    <location>
        <begin position="434"/>
        <end position="454"/>
    </location>
</feature>
<evidence type="ECO:0000256" key="2">
    <source>
        <dbReference type="ARBA" id="ARBA00006024"/>
    </source>
</evidence>
<dbReference type="InterPro" id="IPR006121">
    <property type="entry name" value="HMA_dom"/>
</dbReference>
<evidence type="ECO:0000256" key="12">
    <source>
        <dbReference type="ARBA" id="ARBA00022989"/>
    </source>
</evidence>
<dbReference type="Proteomes" id="UP001416858">
    <property type="component" value="Unassembled WGS sequence"/>
</dbReference>
<dbReference type="InterPro" id="IPR044492">
    <property type="entry name" value="P_typ_ATPase_HD_dom"/>
</dbReference>
<dbReference type="PRINTS" id="PR00119">
    <property type="entry name" value="CATATPASE"/>
</dbReference>
<feature type="transmembrane region" description="Helical" evidence="15">
    <location>
        <begin position="257"/>
        <end position="275"/>
    </location>
</feature>
<dbReference type="PANTHER" id="PTHR43520:SF5">
    <property type="entry name" value="CATION-TRANSPORTING P-TYPE ATPASE-RELATED"/>
    <property type="match status" value="1"/>
</dbReference>
<dbReference type="RefSeq" id="WP_345688499.1">
    <property type="nucleotide sequence ID" value="NZ_BAABRO010000024.1"/>
</dbReference>
<evidence type="ECO:0000256" key="8">
    <source>
        <dbReference type="ARBA" id="ARBA00022741"/>
    </source>
</evidence>
<dbReference type="InterPro" id="IPR018303">
    <property type="entry name" value="ATPase_P-typ_P_site"/>
</dbReference>
<feature type="transmembrane region" description="Helical" evidence="15">
    <location>
        <begin position="281"/>
        <end position="299"/>
    </location>
</feature>
<gene>
    <name evidence="18" type="primary">copA</name>
    <name evidence="18" type="ORF">Rcae01_06029</name>
</gene>
<dbReference type="SUPFAM" id="SSF81653">
    <property type="entry name" value="Calcium ATPase, transduction domain A"/>
    <property type="match status" value="1"/>
</dbReference>
<dbReference type="NCBIfam" id="TIGR01511">
    <property type="entry name" value="ATPase-IB1_Cu"/>
    <property type="match status" value="1"/>
</dbReference>
<dbReference type="Pfam" id="PF00122">
    <property type="entry name" value="E1-E2_ATPase"/>
    <property type="match status" value="1"/>
</dbReference>
<sequence length="843" mass="89415">MSSTTDPLQTGQTVECVHCGLPAPKPDNDSAPAFCCNGCKGAWELIHGWGLEDYYALRDCGPSETLEDRGRDSFDDLDDPKLLFPSVVKQGIGPNGIELARVRLSIRGLHCAACAWLIEQAPNHVAGWHSASVQMHSRSVELVYDPSVVKLSQLGRLLKTIGYRVVPLDESDERNASNQESRRLLVDVAIAGFCAMNAMWIAVALYAGAFSGIEESQRNLLRFTGVGLGVAAVIFPGRVFLRGAVASIRLRVPHMDLPVALGLSAGVIASIYGLFETSSEVYFDSIATLVFFLLVGRWVQLRQQHSAGRAISALLNLTPNAATRVDEDERLTRVPASEIRPGDIVRVEPGESIPVDGRVVRGQSHLDRSLLTGESRPVAIGVGSDVEAGTENIESVIHVETTAMGEATRLGALSQSVAEAAASKTPIVQLANRVGGWFVSVVMVLAVVTVAAWWHVDPSLAINHSVALLIVACPCALALATPLAIAVAVGRLAERRILVRSGESLEQFSKPGTIFFDKTGTLTQGRMQVTHWFGEAEILQRVQAIESTIGHPIARAIAAYQRNSDVDSITATDVQNRVGVGVEGVVQGRRFTIGSLKLVDQLDLAVCPLEQEQIETILASGSTPILVVVDERIEALFGVSDPLRSEAKQVIAQLRDSGWKVAMLSGDHGSIVREVANRLGIDAKLALGDQSPEQKLAAIQRAKQDGHVVAMVGDGVNDAAALAAADVGVALRGGANASLAAAPILIGNSRLEGIVTLTKTAKRTARSIRQNFAVSIGYNGIAAVLAMTGIISPLIAAILMPISSLTVLTMTLATPVVDAAAADANQSKSSPRTSPPPTMEPVI</sequence>
<dbReference type="PROSITE" id="PS50846">
    <property type="entry name" value="HMA_2"/>
    <property type="match status" value="1"/>
</dbReference>
<keyword evidence="9 15" id="KW-0067">ATP-binding</keyword>
<evidence type="ECO:0000259" key="17">
    <source>
        <dbReference type="PROSITE" id="PS50846"/>
    </source>
</evidence>
<evidence type="ECO:0000256" key="4">
    <source>
        <dbReference type="ARBA" id="ARBA00022475"/>
    </source>
</evidence>
<comment type="subcellular location">
    <subcellularLocation>
        <location evidence="1">Cell membrane</location>
        <topology evidence="1">Multi-pass membrane protein</topology>
    </subcellularLocation>
</comment>
<dbReference type="InterPro" id="IPR036163">
    <property type="entry name" value="HMA_dom_sf"/>
</dbReference>
<keyword evidence="4 15" id="KW-1003">Cell membrane</keyword>
<feature type="transmembrane region" description="Helical" evidence="15">
    <location>
        <begin position="220"/>
        <end position="245"/>
    </location>
</feature>
<dbReference type="InterPro" id="IPR027256">
    <property type="entry name" value="P-typ_ATPase_IB"/>
</dbReference>
<dbReference type="SFLD" id="SFLDF00027">
    <property type="entry name" value="p-type_atpase"/>
    <property type="match status" value="1"/>
</dbReference>
<dbReference type="Gene3D" id="3.40.1110.10">
    <property type="entry name" value="Calcium-transporting ATPase, cytoplasmic domain N"/>
    <property type="match status" value="1"/>
</dbReference>
<dbReference type="Gene3D" id="3.40.50.1000">
    <property type="entry name" value="HAD superfamily/HAD-like"/>
    <property type="match status" value="1"/>
</dbReference>
<comment type="caution">
    <text evidence="18">The sequence shown here is derived from an EMBL/GenBank/DDBJ whole genome shotgun (WGS) entry which is preliminary data.</text>
</comment>